<evidence type="ECO:0000256" key="5">
    <source>
        <dbReference type="ARBA" id="ARBA00022801"/>
    </source>
</evidence>
<dbReference type="InterPro" id="IPR006680">
    <property type="entry name" value="Amidohydro-rel"/>
</dbReference>
<accession>A0A7W5CJU8</accession>
<evidence type="ECO:0000256" key="3">
    <source>
        <dbReference type="ARBA" id="ARBA00012781"/>
    </source>
</evidence>
<feature type="domain" description="Amidohydrolase-related" evidence="9">
    <location>
        <begin position="73"/>
        <end position="464"/>
    </location>
</feature>
<dbReference type="PANTHER" id="PTHR11271">
    <property type="entry name" value="GUANINE DEAMINASE"/>
    <property type="match status" value="1"/>
</dbReference>
<evidence type="ECO:0000256" key="7">
    <source>
        <dbReference type="NCBIfam" id="TIGR02967"/>
    </source>
</evidence>
<dbReference type="SUPFAM" id="SSF51338">
    <property type="entry name" value="Composite domain of metallo-dependent hydrolases"/>
    <property type="match status" value="2"/>
</dbReference>
<comment type="similarity">
    <text evidence="2 8">Belongs to the metallo-dependent hydrolases superfamily. ATZ/TRZ family.</text>
</comment>
<dbReference type="NCBIfam" id="NF006679">
    <property type="entry name" value="PRK09228.1"/>
    <property type="match status" value="1"/>
</dbReference>
<evidence type="ECO:0000256" key="2">
    <source>
        <dbReference type="ARBA" id="ARBA00006745"/>
    </source>
</evidence>
<protein>
    <recommendedName>
        <fullName evidence="3 7">Guanine deaminase</fullName>
        <shortName evidence="8">Guanase</shortName>
        <ecNumber evidence="3 7">3.5.4.3</ecNumber>
    </recommendedName>
    <alternativeName>
        <fullName evidence="8">Guanine aminohydrolase</fullName>
    </alternativeName>
</protein>
<evidence type="ECO:0000256" key="8">
    <source>
        <dbReference type="RuleBase" id="RU366009"/>
    </source>
</evidence>
<dbReference type="Gene3D" id="3.20.20.140">
    <property type="entry name" value="Metal-dependent hydrolases"/>
    <property type="match status" value="1"/>
</dbReference>
<dbReference type="EMBL" id="JACHXY010000003">
    <property type="protein sequence ID" value="MBB3159003.1"/>
    <property type="molecule type" value="Genomic_DNA"/>
</dbReference>
<evidence type="ECO:0000256" key="6">
    <source>
        <dbReference type="ARBA" id="ARBA00022833"/>
    </source>
</evidence>
<evidence type="ECO:0000313" key="10">
    <source>
        <dbReference type="EMBL" id="MBB3159003.1"/>
    </source>
</evidence>
<comment type="pathway">
    <text evidence="1 8">Purine metabolism; guanine degradation; xanthine from guanine: step 1/1.</text>
</comment>
<dbReference type="InterPro" id="IPR014311">
    <property type="entry name" value="Guanine_deaminase"/>
</dbReference>
<evidence type="ECO:0000313" key="11">
    <source>
        <dbReference type="Proteomes" id="UP000543579"/>
    </source>
</evidence>
<dbReference type="GO" id="GO:0008270">
    <property type="term" value="F:zinc ion binding"/>
    <property type="evidence" value="ECO:0007669"/>
    <property type="project" value="UniProtKB-UniRule"/>
</dbReference>
<evidence type="ECO:0000256" key="4">
    <source>
        <dbReference type="ARBA" id="ARBA00022723"/>
    </source>
</evidence>
<proteinExistence type="inferred from homology"/>
<dbReference type="UniPathway" id="UPA00603">
    <property type="reaction ID" value="UER00660"/>
</dbReference>
<keyword evidence="5 8" id="KW-0378">Hydrolase</keyword>
<sequence length="470" mass="51711">MKGAIIVTSGIRGTFFDFIDDPWKHVGREEDSARFLRDGLLVIEDGVIVAFGPFDEVSPLHPDLDITEIRGRIITPGFIDGHVHVPQTRALGAFGEQLLPWLLDTVFPEEARYSDRDYARAGSDRFLENMLAAGTTTVQAFTTTSTVAVEEFFEAAARRDMLVISGVTGIDQFAPEGSTSTPEEFYADSKAMIAKYHGKGRNRYAITPRFALGASDELLKACQRLKKEHPDLWVNTHISENPLEISNLLLAHPDCTDYLGVYEKYELVGPKFSGGHAVWLSDNEFGRLSDSGGAVVFCPCSNLFLGSGIFRLAKATDPDKRVKMSFGTDMGGGNRFSMIHVLDEAYKVGMLGNTLLDGTTNRITQDLAAAERSKLSPYRAFWSVTLGGAEGLYIDDQVGNFEVGKSADFVALDWNAGPSAMPWHQSLFFDEAGPTTMEEAAHALFAVMMVGDDRNVDETWVSGVRLYKKD</sequence>
<organism evidence="10 11">
    <name type="scientific">Microbacterium proteolyticum</name>
    <dbReference type="NCBI Taxonomy" id="1572644"/>
    <lineage>
        <taxon>Bacteria</taxon>
        <taxon>Bacillati</taxon>
        <taxon>Actinomycetota</taxon>
        <taxon>Actinomycetes</taxon>
        <taxon>Micrococcales</taxon>
        <taxon>Microbacteriaceae</taxon>
        <taxon>Microbacterium</taxon>
    </lineage>
</organism>
<dbReference type="NCBIfam" id="TIGR02967">
    <property type="entry name" value="guan_deamin"/>
    <property type="match status" value="1"/>
</dbReference>
<dbReference type="SUPFAM" id="SSF51556">
    <property type="entry name" value="Metallo-dependent hydrolases"/>
    <property type="match status" value="1"/>
</dbReference>
<dbReference type="RefSeq" id="WP_221189499.1">
    <property type="nucleotide sequence ID" value="NZ_JACHXY010000003.1"/>
</dbReference>
<reference evidence="10 11" key="1">
    <citation type="submission" date="2020-08" db="EMBL/GenBank/DDBJ databases">
        <title>Genomic Encyclopedia of Type Strains, Phase III (KMG-III): the genomes of soil and plant-associated and newly described type strains.</title>
        <authorList>
            <person name="Whitman W."/>
        </authorList>
    </citation>
    <scope>NUCLEOTIDE SEQUENCE [LARGE SCALE GENOMIC DNA]</scope>
    <source>
        <strain evidence="10 11">CECT 8356</strain>
    </source>
</reference>
<keyword evidence="6 8" id="KW-0862">Zinc</keyword>
<gene>
    <name evidence="10" type="ORF">FHS07_002721</name>
</gene>
<dbReference type="InterPro" id="IPR051607">
    <property type="entry name" value="Metallo-dep_hydrolases"/>
</dbReference>
<keyword evidence="4 8" id="KW-0479">Metal-binding</keyword>
<dbReference type="InterPro" id="IPR032466">
    <property type="entry name" value="Metal_Hydrolase"/>
</dbReference>
<evidence type="ECO:0000256" key="1">
    <source>
        <dbReference type="ARBA" id="ARBA00004984"/>
    </source>
</evidence>
<dbReference type="EC" id="3.5.4.3" evidence="3 7"/>
<dbReference type="InterPro" id="IPR011059">
    <property type="entry name" value="Metal-dep_hydrolase_composite"/>
</dbReference>
<comment type="caution">
    <text evidence="10">The sequence shown here is derived from an EMBL/GenBank/DDBJ whole genome shotgun (WGS) entry which is preliminary data.</text>
</comment>
<dbReference type="PANTHER" id="PTHR11271:SF6">
    <property type="entry name" value="GUANINE DEAMINASE"/>
    <property type="match status" value="1"/>
</dbReference>
<dbReference type="Pfam" id="PF01979">
    <property type="entry name" value="Amidohydro_1"/>
    <property type="match status" value="1"/>
</dbReference>
<comment type="function">
    <text evidence="8">Catalyzes the hydrolytic deamination of guanine, producing xanthine and ammonia.</text>
</comment>
<dbReference type="GO" id="GO:0006147">
    <property type="term" value="P:guanine catabolic process"/>
    <property type="evidence" value="ECO:0007669"/>
    <property type="project" value="UniProtKB-UniRule"/>
</dbReference>
<dbReference type="Gene3D" id="2.30.40.10">
    <property type="entry name" value="Urease, subunit C, domain 1"/>
    <property type="match status" value="1"/>
</dbReference>
<comment type="cofactor">
    <cofactor evidence="8">
        <name>Zn(2+)</name>
        <dbReference type="ChEBI" id="CHEBI:29105"/>
    </cofactor>
    <text evidence="8">Binds 1 zinc ion per subunit.</text>
</comment>
<name>A0A7W5CJU8_9MICO</name>
<comment type="catalytic activity">
    <reaction evidence="8">
        <text>guanine + H2O + H(+) = xanthine + NH4(+)</text>
        <dbReference type="Rhea" id="RHEA:14665"/>
        <dbReference type="ChEBI" id="CHEBI:15377"/>
        <dbReference type="ChEBI" id="CHEBI:15378"/>
        <dbReference type="ChEBI" id="CHEBI:16235"/>
        <dbReference type="ChEBI" id="CHEBI:17712"/>
        <dbReference type="ChEBI" id="CHEBI:28938"/>
        <dbReference type="EC" id="3.5.4.3"/>
    </reaction>
</comment>
<dbReference type="GO" id="GO:0005829">
    <property type="term" value="C:cytosol"/>
    <property type="evidence" value="ECO:0007669"/>
    <property type="project" value="TreeGrafter"/>
</dbReference>
<dbReference type="AlphaFoldDB" id="A0A7W5CJU8"/>
<dbReference type="Proteomes" id="UP000543579">
    <property type="component" value="Unassembled WGS sequence"/>
</dbReference>
<dbReference type="GO" id="GO:0008892">
    <property type="term" value="F:guanine deaminase activity"/>
    <property type="evidence" value="ECO:0007669"/>
    <property type="project" value="UniProtKB-UniRule"/>
</dbReference>
<evidence type="ECO:0000259" key="9">
    <source>
        <dbReference type="Pfam" id="PF01979"/>
    </source>
</evidence>